<dbReference type="Proteomes" id="UP001326110">
    <property type="component" value="Chromosome"/>
</dbReference>
<organism evidence="3 4">
    <name type="scientific">Duganella zoogloeoides</name>
    <dbReference type="NCBI Taxonomy" id="75659"/>
    <lineage>
        <taxon>Bacteria</taxon>
        <taxon>Pseudomonadati</taxon>
        <taxon>Pseudomonadota</taxon>
        <taxon>Betaproteobacteria</taxon>
        <taxon>Burkholderiales</taxon>
        <taxon>Oxalobacteraceae</taxon>
        <taxon>Telluria group</taxon>
        <taxon>Duganella</taxon>
    </lineage>
</organism>
<evidence type="ECO:0000313" key="4">
    <source>
        <dbReference type="Proteomes" id="UP001326110"/>
    </source>
</evidence>
<dbReference type="EMBL" id="CP140152">
    <property type="protein sequence ID" value="WQH04311.1"/>
    <property type="molecule type" value="Genomic_DNA"/>
</dbReference>
<keyword evidence="1" id="KW-0732">Signal</keyword>
<protein>
    <submittedName>
        <fullName evidence="3">DUF3806 domain-containing protein</fullName>
    </submittedName>
</protein>
<feature type="domain" description="DUF3806" evidence="2">
    <location>
        <begin position="61"/>
        <end position="144"/>
    </location>
</feature>
<name>A0ABZ0XXI9_9BURK</name>
<feature type="chain" id="PRO_5047314125" evidence="1">
    <location>
        <begin position="19"/>
        <end position="162"/>
    </location>
</feature>
<evidence type="ECO:0000259" key="2">
    <source>
        <dbReference type="Pfam" id="PF12713"/>
    </source>
</evidence>
<dbReference type="InterPro" id="IPR024266">
    <property type="entry name" value="DUF3806"/>
</dbReference>
<keyword evidence="4" id="KW-1185">Reference proteome</keyword>
<sequence length="162" mass="18134">MNKLLCAFLLLISGAAMSSDQKVYFPSSQDIEVLAHQRAVIEKLLSPSDLESKYITAPGKLGTLRAVIAANMFKANQTFELQCMGVVLGDAFVLDMGFHWVVVEDEYGRDFALRYKDTSVIVFPITMISKRVERGETVDVFDLYNGVANRFEEISSKKPDKL</sequence>
<dbReference type="Pfam" id="PF12713">
    <property type="entry name" value="DUF3806"/>
    <property type="match status" value="1"/>
</dbReference>
<evidence type="ECO:0000313" key="3">
    <source>
        <dbReference type="EMBL" id="WQH04311.1"/>
    </source>
</evidence>
<dbReference type="RefSeq" id="WP_322534114.1">
    <property type="nucleotide sequence ID" value="NZ_CP140152.1"/>
</dbReference>
<accession>A0ABZ0XXI9</accession>
<gene>
    <name evidence="3" type="ORF">SR858_25280</name>
</gene>
<reference evidence="3 4" key="1">
    <citation type="submission" date="2023-11" db="EMBL/GenBank/DDBJ databases">
        <title>MicrobeMod: A computational toolkit for identifying prokaryotic methylation and restriction-modification with nanopore sequencing.</title>
        <authorList>
            <person name="Crits-Christoph A."/>
            <person name="Kang S.C."/>
            <person name="Lee H."/>
            <person name="Ostrov N."/>
        </authorList>
    </citation>
    <scope>NUCLEOTIDE SEQUENCE [LARGE SCALE GENOMIC DNA]</scope>
    <source>
        <strain evidence="3 4">ATCC 25935</strain>
    </source>
</reference>
<feature type="signal peptide" evidence="1">
    <location>
        <begin position="1"/>
        <end position="18"/>
    </location>
</feature>
<evidence type="ECO:0000256" key="1">
    <source>
        <dbReference type="SAM" id="SignalP"/>
    </source>
</evidence>
<dbReference type="Gene3D" id="1.20.120.1090">
    <property type="match status" value="1"/>
</dbReference>
<proteinExistence type="predicted"/>